<dbReference type="RefSeq" id="WP_208390533.1">
    <property type="nucleotide sequence ID" value="NZ_BAAAOO010000007.1"/>
</dbReference>
<keyword evidence="7 9" id="KW-0472">Membrane</keyword>
<feature type="transmembrane region" description="Helical" evidence="9">
    <location>
        <begin position="6"/>
        <end position="23"/>
    </location>
</feature>
<keyword evidence="11" id="KW-1185">Reference proteome</keyword>
<evidence type="ECO:0000313" key="11">
    <source>
        <dbReference type="Proteomes" id="UP000749311"/>
    </source>
</evidence>
<dbReference type="Gene3D" id="1.20.5.3310">
    <property type="match status" value="1"/>
</dbReference>
<gene>
    <name evidence="10" type="ORF">FB473_002293</name>
</gene>
<keyword evidence="4" id="KW-0653">Protein transport</keyword>
<comment type="subcellular location">
    <subcellularLocation>
        <location evidence="1">Membrane</location>
        <topology evidence="1">Single-pass membrane protein</topology>
    </subcellularLocation>
</comment>
<dbReference type="Pfam" id="PF02416">
    <property type="entry name" value="TatA_B_E"/>
    <property type="match status" value="1"/>
</dbReference>
<reference evidence="10 11" key="1">
    <citation type="submission" date="2020-02" db="EMBL/GenBank/DDBJ databases">
        <title>Sequencing the genomes of 1000 actinobacteria strains.</title>
        <authorList>
            <person name="Klenk H.-P."/>
        </authorList>
    </citation>
    <scope>NUCLEOTIDE SEQUENCE [LARGE SCALE GENOMIC DNA]</scope>
    <source>
        <strain evidence="10 11">DSM 19609</strain>
    </source>
</reference>
<evidence type="ECO:0000313" key="10">
    <source>
        <dbReference type="EMBL" id="NIH57648.1"/>
    </source>
</evidence>
<accession>A0ABX0SGX5</accession>
<keyword evidence="6" id="KW-0811">Translocation</keyword>
<comment type="caution">
    <text evidence="10">The sequence shown here is derived from an EMBL/GenBank/DDBJ whole genome shotgun (WGS) entry which is preliminary data.</text>
</comment>
<dbReference type="Proteomes" id="UP000749311">
    <property type="component" value="Unassembled WGS sequence"/>
</dbReference>
<dbReference type="InterPro" id="IPR003369">
    <property type="entry name" value="TatA/B/E"/>
</dbReference>
<evidence type="ECO:0000256" key="3">
    <source>
        <dbReference type="ARBA" id="ARBA00022692"/>
    </source>
</evidence>
<sequence>MEIFGIGSAEFVLLLVLAVIMFGPEKLPEVSRRAARIVHFVRAFANQATNQLKDELGPEYKDLKPSDLNPKTLVSKLLLADVENDLNDIKRELDGVKADLNGSAADVGQARSEVKTIVGSTTQSQATGSEPAAPATVTPLVAWDSEAT</sequence>
<evidence type="ECO:0000256" key="8">
    <source>
        <dbReference type="SAM" id="MobiDB-lite"/>
    </source>
</evidence>
<dbReference type="PRINTS" id="PR01506">
    <property type="entry name" value="TATBPROTEIN"/>
</dbReference>
<protein>
    <submittedName>
        <fullName evidence="10">Sec-independent protein translocase protein TatB</fullName>
    </submittedName>
</protein>
<proteinExistence type="predicted"/>
<evidence type="ECO:0000256" key="4">
    <source>
        <dbReference type="ARBA" id="ARBA00022927"/>
    </source>
</evidence>
<feature type="compositionally biased region" description="Polar residues" evidence="8">
    <location>
        <begin position="118"/>
        <end position="128"/>
    </location>
</feature>
<evidence type="ECO:0000256" key="9">
    <source>
        <dbReference type="SAM" id="Phobius"/>
    </source>
</evidence>
<keyword evidence="3 9" id="KW-0812">Transmembrane</keyword>
<keyword evidence="5 9" id="KW-1133">Transmembrane helix</keyword>
<dbReference type="EMBL" id="JAAMOZ010000001">
    <property type="protein sequence ID" value="NIH57648.1"/>
    <property type="molecule type" value="Genomic_DNA"/>
</dbReference>
<dbReference type="NCBIfam" id="NF002375">
    <property type="entry name" value="PRK01371.1-2"/>
    <property type="match status" value="1"/>
</dbReference>
<evidence type="ECO:0000256" key="6">
    <source>
        <dbReference type="ARBA" id="ARBA00023010"/>
    </source>
</evidence>
<evidence type="ECO:0000256" key="2">
    <source>
        <dbReference type="ARBA" id="ARBA00022448"/>
    </source>
</evidence>
<feature type="region of interest" description="Disordered" evidence="8">
    <location>
        <begin position="118"/>
        <end position="148"/>
    </location>
</feature>
<evidence type="ECO:0000256" key="5">
    <source>
        <dbReference type="ARBA" id="ARBA00022989"/>
    </source>
</evidence>
<dbReference type="NCBIfam" id="NF002377">
    <property type="entry name" value="PRK01371.1-4"/>
    <property type="match status" value="1"/>
</dbReference>
<name>A0ABX0SGX5_9ACTN</name>
<feature type="compositionally biased region" description="Low complexity" evidence="8">
    <location>
        <begin position="131"/>
        <end position="142"/>
    </location>
</feature>
<organism evidence="10 11">
    <name type="scientific">Brooklawnia cerclae</name>
    <dbReference type="NCBI Taxonomy" id="349934"/>
    <lineage>
        <taxon>Bacteria</taxon>
        <taxon>Bacillati</taxon>
        <taxon>Actinomycetota</taxon>
        <taxon>Actinomycetes</taxon>
        <taxon>Propionibacteriales</taxon>
        <taxon>Propionibacteriaceae</taxon>
        <taxon>Brooklawnia</taxon>
    </lineage>
</organism>
<keyword evidence="2" id="KW-0813">Transport</keyword>
<evidence type="ECO:0000256" key="1">
    <source>
        <dbReference type="ARBA" id="ARBA00004167"/>
    </source>
</evidence>
<evidence type="ECO:0000256" key="7">
    <source>
        <dbReference type="ARBA" id="ARBA00023136"/>
    </source>
</evidence>